<dbReference type="KEGG" id="msv:Mesil_1091"/>
<dbReference type="eggNOG" id="ENOG5033KBM">
    <property type="taxonomic scope" value="Bacteria"/>
</dbReference>
<accession>D7BD78</accession>
<dbReference type="RefSeq" id="WP_013157577.1">
    <property type="nucleotide sequence ID" value="NC_014212.1"/>
</dbReference>
<sequence>MIRTWSFVAYLALVLQRLSQIVKPHPAPPLAQLRKYDLVRTQLTLEQPYHPAKAPGGFTLIPKDRYFRESEDILEHL</sequence>
<proteinExistence type="predicted"/>
<dbReference type="OrthoDB" id="27136at2"/>
<gene>
    <name evidence="1" type="ordered locus">Mesil_1091</name>
</gene>
<dbReference type="Proteomes" id="UP000001916">
    <property type="component" value="Chromosome"/>
</dbReference>
<dbReference type="HOGENOM" id="CLU_190045_0_0_0"/>
<reference evidence="1 2" key="1">
    <citation type="journal article" date="2010" name="Stand. Genomic Sci.">
        <title>Complete genome sequence of Meiothermus silvanus type strain (VI-R2).</title>
        <authorList>
            <person name="Sikorski J."/>
            <person name="Tindall B.J."/>
            <person name="Lowry S."/>
            <person name="Lucas S."/>
            <person name="Nolan M."/>
            <person name="Copeland A."/>
            <person name="Glavina Del Rio T."/>
            <person name="Tice H."/>
            <person name="Cheng J.F."/>
            <person name="Han C."/>
            <person name="Pitluck S."/>
            <person name="Liolios K."/>
            <person name="Ivanova N."/>
            <person name="Mavromatis K."/>
            <person name="Mikhailova N."/>
            <person name="Pati A."/>
            <person name="Goodwin L."/>
            <person name="Chen A."/>
            <person name="Palaniappan K."/>
            <person name="Land M."/>
            <person name="Hauser L."/>
            <person name="Chang Y.J."/>
            <person name="Jeffries C.D."/>
            <person name="Rohde M."/>
            <person name="Goker M."/>
            <person name="Woyke T."/>
            <person name="Bristow J."/>
            <person name="Eisen J.A."/>
            <person name="Markowitz V."/>
            <person name="Hugenholtz P."/>
            <person name="Kyrpides N.C."/>
            <person name="Klenk H.P."/>
            <person name="Lapidus A."/>
        </authorList>
    </citation>
    <scope>NUCLEOTIDE SEQUENCE [LARGE SCALE GENOMIC DNA]</scope>
    <source>
        <strain evidence="2">ATCC 700542 / DSM 9946 / VI-R2</strain>
    </source>
</reference>
<name>D7BD78_ALLS1</name>
<evidence type="ECO:0000313" key="2">
    <source>
        <dbReference type="Proteomes" id="UP000001916"/>
    </source>
</evidence>
<protein>
    <submittedName>
        <fullName evidence="1">Uncharacterized protein</fullName>
    </submittedName>
</protein>
<evidence type="ECO:0000313" key="1">
    <source>
        <dbReference type="EMBL" id="ADH62996.1"/>
    </source>
</evidence>
<dbReference type="AlphaFoldDB" id="D7BD78"/>
<keyword evidence="2" id="KW-1185">Reference proteome</keyword>
<dbReference type="STRING" id="526227.Mesil_1091"/>
<organism evidence="1 2">
    <name type="scientific">Allomeiothermus silvanus (strain ATCC 700542 / DSM 9946 / NBRC 106475 / NCIMB 13440 / VI-R2)</name>
    <name type="common">Thermus silvanus</name>
    <dbReference type="NCBI Taxonomy" id="526227"/>
    <lineage>
        <taxon>Bacteria</taxon>
        <taxon>Thermotogati</taxon>
        <taxon>Deinococcota</taxon>
        <taxon>Deinococci</taxon>
        <taxon>Thermales</taxon>
        <taxon>Thermaceae</taxon>
        <taxon>Allomeiothermus</taxon>
    </lineage>
</organism>
<dbReference type="EMBL" id="CP002042">
    <property type="protein sequence ID" value="ADH62996.1"/>
    <property type="molecule type" value="Genomic_DNA"/>
</dbReference>